<dbReference type="Proteomes" id="UP000326546">
    <property type="component" value="Chromosome"/>
</dbReference>
<dbReference type="PANTHER" id="PTHR21152">
    <property type="entry name" value="AMINOTRANSFERASE CLASS V"/>
    <property type="match status" value="1"/>
</dbReference>
<comment type="cofactor">
    <cofactor evidence="1">
        <name>pyridoxal 5'-phosphate</name>
        <dbReference type="ChEBI" id="CHEBI:597326"/>
    </cofactor>
</comment>
<dbReference type="InterPro" id="IPR015421">
    <property type="entry name" value="PyrdxlP-dep_Trfase_major"/>
</dbReference>
<dbReference type="RefSeq" id="WP_158060680.1">
    <property type="nucleotide sequence ID" value="NZ_CP044427.1"/>
</dbReference>
<dbReference type="PANTHER" id="PTHR21152:SF40">
    <property type="entry name" value="ALANINE--GLYOXYLATE AMINOTRANSFERASE"/>
    <property type="match status" value="1"/>
</dbReference>
<dbReference type="GO" id="GO:0004760">
    <property type="term" value="F:L-serine-pyruvate transaminase activity"/>
    <property type="evidence" value="ECO:0007669"/>
    <property type="project" value="TreeGrafter"/>
</dbReference>
<sequence length="376" mass="40014">MQLPHPDIDPDGLVEFSVVFTDRSLNHMSARFVSSMQSLLEDLRTTYSASSVALVPGGGSYAMESVARQVATGKPVLVLRNGLFSYRWSQILEAGAITQDVTVLKAAPVDDAPQAAWAPAPIEEVVAAIERTRPAVVFAPHVETASGILLPDDYLRAVADATHEAGGIFVLDCVASGPLWVDMETLGVDVLVSAPQKGWSGTPATGYVLLRERGRAAVEAGTSTSFALDLRAWLDVSDAYVTGATPYRATLPTDAIARNAEVARETVERGLEPLRKAQEDLGGRVRALLAERGFASVAAPEYAAPTVVVVHTEDPEIQSGAAFKPLGLQVAAGVPLFCGEREGWSTVRLGLFGLDKLDDVDATVARLKRALDQLSR</sequence>
<dbReference type="KEGG" id="serw:FY030_05810"/>
<keyword evidence="4" id="KW-0032">Aminotransferase</keyword>
<dbReference type="AlphaFoldDB" id="A0A5J6V5K3"/>
<dbReference type="Pfam" id="PF00266">
    <property type="entry name" value="Aminotran_5"/>
    <property type="match status" value="1"/>
</dbReference>
<organism evidence="4 5">
    <name type="scientific">Ornithinimicrobium pratense</name>
    <dbReference type="NCBI Taxonomy" id="2593973"/>
    <lineage>
        <taxon>Bacteria</taxon>
        <taxon>Bacillati</taxon>
        <taxon>Actinomycetota</taxon>
        <taxon>Actinomycetes</taxon>
        <taxon>Micrococcales</taxon>
        <taxon>Ornithinimicrobiaceae</taxon>
        <taxon>Ornithinimicrobium</taxon>
    </lineage>
</organism>
<accession>A0A5J6V5K3</accession>
<keyword evidence="5" id="KW-1185">Reference proteome</keyword>
<dbReference type="Gene3D" id="3.40.640.10">
    <property type="entry name" value="Type I PLP-dependent aspartate aminotransferase-like (Major domain)"/>
    <property type="match status" value="1"/>
</dbReference>
<evidence type="ECO:0000313" key="4">
    <source>
        <dbReference type="EMBL" id="QFG68292.1"/>
    </source>
</evidence>
<dbReference type="Gene3D" id="3.90.1150.10">
    <property type="entry name" value="Aspartate Aminotransferase, domain 1"/>
    <property type="match status" value="1"/>
</dbReference>
<dbReference type="SUPFAM" id="SSF53383">
    <property type="entry name" value="PLP-dependent transferases"/>
    <property type="match status" value="1"/>
</dbReference>
<dbReference type="InterPro" id="IPR015424">
    <property type="entry name" value="PyrdxlP-dep_Trfase"/>
</dbReference>
<evidence type="ECO:0000256" key="2">
    <source>
        <dbReference type="ARBA" id="ARBA00022898"/>
    </source>
</evidence>
<proteinExistence type="predicted"/>
<gene>
    <name evidence="4" type="ORF">FY030_05810</name>
</gene>
<keyword evidence="2" id="KW-0663">Pyridoxal phosphate</keyword>
<reference evidence="4 5" key="1">
    <citation type="submission" date="2019-09" db="EMBL/GenBank/DDBJ databases">
        <title>Serinicoccus pratensis sp. nov., isolated from meadow soil.</title>
        <authorList>
            <person name="Zhang W."/>
        </authorList>
    </citation>
    <scope>NUCLEOTIDE SEQUENCE [LARGE SCALE GENOMIC DNA]</scope>
    <source>
        <strain evidence="4 5">W204</strain>
    </source>
</reference>
<evidence type="ECO:0000256" key="1">
    <source>
        <dbReference type="ARBA" id="ARBA00001933"/>
    </source>
</evidence>
<keyword evidence="4" id="KW-0808">Transferase</keyword>
<dbReference type="OrthoDB" id="9766472at2"/>
<dbReference type="InterPro" id="IPR015422">
    <property type="entry name" value="PyrdxlP-dep_Trfase_small"/>
</dbReference>
<dbReference type="InterPro" id="IPR000192">
    <property type="entry name" value="Aminotrans_V_dom"/>
</dbReference>
<feature type="domain" description="Aminotransferase class V" evidence="3">
    <location>
        <begin position="23"/>
        <end position="223"/>
    </location>
</feature>
<dbReference type="GO" id="GO:0019265">
    <property type="term" value="P:glycine biosynthetic process, by transamination of glyoxylate"/>
    <property type="evidence" value="ECO:0007669"/>
    <property type="project" value="TreeGrafter"/>
</dbReference>
<dbReference type="EMBL" id="CP044427">
    <property type="protein sequence ID" value="QFG68292.1"/>
    <property type="molecule type" value="Genomic_DNA"/>
</dbReference>
<evidence type="ECO:0000259" key="3">
    <source>
        <dbReference type="Pfam" id="PF00266"/>
    </source>
</evidence>
<dbReference type="GO" id="GO:0008453">
    <property type="term" value="F:alanine-glyoxylate transaminase activity"/>
    <property type="evidence" value="ECO:0007669"/>
    <property type="project" value="TreeGrafter"/>
</dbReference>
<name>A0A5J6V5K3_9MICO</name>
<protein>
    <submittedName>
        <fullName evidence="4">Alanine--glyoxylate aminotransferase family protein</fullName>
    </submittedName>
</protein>
<evidence type="ECO:0000313" key="5">
    <source>
        <dbReference type="Proteomes" id="UP000326546"/>
    </source>
</evidence>